<name>A0A0E9R301_ANGAN</name>
<evidence type="ECO:0000313" key="1">
    <source>
        <dbReference type="EMBL" id="JAH23541.1"/>
    </source>
</evidence>
<organism evidence="1">
    <name type="scientific">Anguilla anguilla</name>
    <name type="common">European freshwater eel</name>
    <name type="synonym">Muraena anguilla</name>
    <dbReference type="NCBI Taxonomy" id="7936"/>
    <lineage>
        <taxon>Eukaryota</taxon>
        <taxon>Metazoa</taxon>
        <taxon>Chordata</taxon>
        <taxon>Craniata</taxon>
        <taxon>Vertebrata</taxon>
        <taxon>Euteleostomi</taxon>
        <taxon>Actinopterygii</taxon>
        <taxon>Neopterygii</taxon>
        <taxon>Teleostei</taxon>
        <taxon>Anguilliformes</taxon>
        <taxon>Anguillidae</taxon>
        <taxon>Anguilla</taxon>
    </lineage>
</organism>
<accession>A0A0E9R301</accession>
<reference evidence="1" key="1">
    <citation type="submission" date="2014-11" db="EMBL/GenBank/DDBJ databases">
        <authorList>
            <person name="Amaro Gonzalez C."/>
        </authorList>
    </citation>
    <scope>NUCLEOTIDE SEQUENCE</scope>
</reference>
<dbReference type="EMBL" id="GBXM01085036">
    <property type="protein sequence ID" value="JAH23541.1"/>
    <property type="molecule type" value="Transcribed_RNA"/>
</dbReference>
<protein>
    <submittedName>
        <fullName evidence="1">Uncharacterized protein</fullName>
    </submittedName>
</protein>
<reference evidence="1" key="2">
    <citation type="journal article" date="2015" name="Fish Shellfish Immunol.">
        <title>Early steps in the European eel (Anguilla anguilla)-Vibrio vulnificus interaction in the gills: Role of the RtxA13 toxin.</title>
        <authorList>
            <person name="Callol A."/>
            <person name="Pajuelo D."/>
            <person name="Ebbesson L."/>
            <person name="Teles M."/>
            <person name="MacKenzie S."/>
            <person name="Amaro C."/>
        </authorList>
    </citation>
    <scope>NUCLEOTIDE SEQUENCE</scope>
</reference>
<dbReference type="AlphaFoldDB" id="A0A0E9R301"/>
<proteinExistence type="predicted"/>
<sequence>MEIRTVCEHVLQLFNFLYSGGHLSSLLFQNLHFHFFFEARQMHIHC</sequence>